<protein>
    <submittedName>
        <fullName evidence="1">Uncharacterized protein</fullName>
    </submittedName>
</protein>
<name>A0A1C6RKL8_9ACTN</name>
<dbReference type="RefSeq" id="WP_091455963.1">
    <property type="nucleotide sequence ID" value="NZ_FMHU01000001.1"/>
</dbReference>
<dbReference type="Proteomes" id="UP000198906">
    <property type="component" value="Unassembled WGS sequence"/>
</dbReference>
<organism evidence="1 2">
    <name type="scientific">Micromonospora inyonensis</name>
    <dbReference type="NCBI Taxonomy" id="47866"/>
    <lineage>
        <taxon>Bacteria</taxon>
        <taxon>Bacillati</taxon>
        <taxon>Actinomycetota</taxon>
        <taxon>Actinomycetes</taxon>
        <taxon>Micromonosporales</taxon>
        <taxon>Micromonosporaceae</taxon>
        <taxon>Micromonospora</taxon>
    </lineage>
</organism>
<dbReference type="AlphaFoldDB" id="A0A1C6RKL8"/>
<dbReference type="EMBL" id="FMHU01000001">
    <property type="protein sequence ID" value="SCL17573.1"/>
    <property type="molecule type" value="Genomic_DNA"/>
</dbReference>
<sequence length="128" mass="14206">MSSGVPRTIKAVDTSELIRLDSEAIHCGLTRNHGAGWLAEFAGPAAVHYLWPVLVHRLGHRPESSPHWRCMLLLTVRDGQQIFSLLDVLPASFEDLPETLDAATKTEVAHRLEHEGLLTQAQWADLNP</sequence>
<evidence type="ECO:0000313" key="1">
    <source>
        <dbReference type="EMBL" id="SCL17573.1"/>
    </source>
</evidence>
<reference evidence="2" key="1">
    <citation type="submission" date="2016-06" db="EMBL/GenBank/DDBJ databases">
        <authorList>
            <person name="Varghese N."/>
        </authorList>
    </citation>
    <scope>NUCLEOTIDE SEQUENCE [LARGE SCALE GENOMIC DNA]</scope>
    <source>
        <strain evidence="2">DSM 46123</strain>
    </source>
</reference>
<proteinExistence type="predicted"/>
<accession>A0A1C6RKL8</accession>
<keyword evidence="2" id="KW-1185">Reference proteome</keyword>
<evidence type="ECO:0000313" key="2">
    <source>
        <dbReference type="Proteomes" id="UP000198906"/>
    </source>
</evidence>
<gene>
    <name evidence="1" type="ORF">GA0074694_2055</name>
</gene>